<keyword evidence="5" id="KW-1185">Reference proteome</keyword>
<dbReference type="InterPro" id="IPR032508">
    <property type="entry name" value="FecR_C"/>
</dbReference>
<organism evidence="4 5">
    <name type="scientific">Mucilaginibacter yixingensis</name>
    <dbReference type="NCBI Taxonomy" id="1295612"/>
    <lineage>
        <taxon>Bacteria</taxon>
        <taxon>Pseudomonadati</taxon>
        <taxon>Bacteroidota</taxon>
        <taxon>Sphingobacteriia</taxon>
        <taxon>Sphingobacteriales</taxon>
        <taxon>Sphingobacteriaceae</taxon>
        <taxon>Mucilaginibacter</taxon>
    </lineage>
</organism>
<dbReference type="PIRSF" id="PIRSF018266">
    <property type="entry name" value="FecR"/>
    <property type="match status" value="1"/>
</dbReference>
<reference evidence="4 5" key="1">
    <citation type="submission" date="2018-04" db="EMBL/GenBank/DDBJ databases">
        <title>Genomic Encyclopedia of Archaeal and Bacterial Type Strains, Phase II (KMG-II): from individual species to whole genera.</title>
        <authorList>
            <person name="Goeker M."/>
        </authorList>
    </citation>
    <scope>NUCLEOTIDE SEQUENCE [LARGE SCALE GENOMIC DNA]</scope>
    <source>
        <strain evidence="4 5">DSM 26809</strain>
    </source>
</reference>
<protein>
    <submittedName>
        <fullName evidence="4">FecR family protein</fullName>
    </submittedName>
</protein>
<accession>A0A2T5JCN7</accession>
<feature type="transmembrane region" description="Helical" evidence="1">
    <location>
        <begin position="101"/>
        <end position="118"/>
    </location>
</feature>
<proteinExistence type="predicted"/>
<keyword evidence="1" id="KW-0812">Transmembrane</keyword>
<dbReference type="Pfam" id="PF04773">
    <property type="entry name" value="FecR"/>
    <property type="match status" value="1"/>
</dbReference>
<dbReference type="EMBL" id="QAOQ01000002">
    <property type="protein sequence ID" value="PTQ99537.1"/>
    <property type="molecule type" value="Genomic_DNA"/>
</dbReference>
<dbReference type="AlphaFoldDB" id="A0A2T5JCN7"/>
<feature type="domain" description="Protein FecR C-terminal" evidence="3">
    <location>
        <begin position="293"/>
        <end position="359"/>
    </location>
</feature>
<feature type="domain" description="FecR protein" evidence="2">
    <location>
        <begin position="133"/>
        <end position="224"/>
    </location>
</feature>
<keyword evidence="1" id="KW-0472">Membrane</keyword>
<keyword evidence="1" id="KW-1133">Transmembrane helix</keyword>
<dbReference type="PANTHER" id="PTHR30273:SF2">
    <property type="entry name" value="PROTEIN FECR"/>
    <property type="match status" value="1"/>
</dbReference>
<dbReference type="Pfam" id="PF16344">
    <property type="entry name" value="FecR_C"/>
    <property type="match status" value="1"/>
</dbReference>
<sequence length="360" mass="40783">MIRHIWILIAKKLSGEATAEELRELEQFMRIYGSDVPMDALENLWEKTSPPADDTDAELENKWDAFETRLDMADEIKPDETDEEQPEAVLKHSRIKSLLRFLPYAAVLALVVGLVYMVREARQNQGVTAVVAPQTGVSKITLPDGSDVWLNSGSKITYANNPDNHCREVKLSGEAYFDVVKDPAHPFTVTTGKFKITVLGTAFNVRSYEKDNRSEATLVRGRIELSLLNNPDRKYILHPAEKFTMNNASALPVAAKDTASANLDFASVELKKIHEYEVDGLPSEVLWMKSAIDFDNTDFGDIAEMMEHRYHVNISFRNDDIKKLKFTGKFKNETVEEAMKELQVAVGFRYKTEGNQIEIY</sequence>
<evidence type="ECO:0000259" key="3">
    <source>
        <dbReference type="Pfam" id="PF16344"/>
    </source>
</evidence>
<evidence type="ECO:0000256" key="1">
    <source>
        <dbReference type="SAM" id="Phobius"/>
    </source>
</evidence>
<dbReference type="InterPro" id="IPR012373">
    <property type="entry name" value="Ferrdict_sens_TM"/>
</dbReference>
<dbReference type="PANTHER" id="PTHR30273">
    <property type="entry name" value="PERIPLASMIC SIGNAL SENSOR AND SIGMA FACTOR ACTIVATOR FECR-RELATED"/>
    <property type="match status" value="1"/>
</dbReference>
<dbReference type="GO" id="GO:0016989">
    <property type="term" value="F:sigma factor antagonist activity"/>
    <property type="evidence" value="ECO:0007669"/>
    <property type="project" value="TreeGrafter"/>
</dbReference>
<evidence type="ECO:0000313" key="5">
    <source>
        <dbReference type="Proteomes" id="UP000244168"/>
    </source>
</evidence>
<evidence type="ECO:0000313" key="4">
    <source>
        <dbReference type="EMBL" id="PTQ99537.1"/>
    </source>
</evidence>
<gene>
    <name evidence="4" type="ORF">C8P68_102361</name>
</gene>
<evidence type="ECO:0000259" key="2">
    <source>
        <dbReference type="Pfam" id="PF04773"/>
    </source>
</evidence>
<dbReference type="Gene3D" id="3.55.50.30">
    <property type="match status" value="1"/>
</dbReference>
<comment type="caution">
    <text evidence="4">The sequence shown here is derived from an EMBL/GenBank/DDBJ whole genome shotgun (WGS) entry which is preliminary data.</text>
</comment>
<dbReference type="Proteomes" id="UP000244168">
    <property type="component" value="Unassembled WGS sequence"/>
</dbReference>
<dbReference type="RefSeq" id="WP_107827461.1">
    <property type="nucleotide sequence ID" value="NZ_CP160205.1"/>
</dbReference>
<dbReference type="InterPro" id="IPR006860">
    <property type="entry name" value="FecR"/>
</dbReference>
<dbReference type="Gene3D" id="2.60.120.1440">
    <property type="match status" value="1"/>
</dbReference>
<dbReference type="OrthoDB" id="1523735at2"/>
<name>A0A2T5JCN7_9SPHI</name>